<dbReference type="EMBL" id="CADCVQ010000073">
    <property type="protein sequence ID" value="CAA9497207.1"/>
    <property type="molecule type" value="Genomic_DNA"/>
</dbReference>
<feature type="region of interest" description="Disordered" evidence="1">
    <location>
        <begin position="173"/>
        <end position="313"/>
    </location>
</feature>
<feature type="compositionally biased region" description="Basic residues" evidence="1">
    <location>
        <begin position="1"/>
        <end position="10"/>
    </location>
</feature>
<evidence type="ECO:0000256" key="1">
    <source>
        <dbReference type="SAM" id="MobiDB-lite"/>
    </source>
</evidence>
<dbReference type="AlphaFoldDB" id="A0A6J4SFP5"/>
<organism evidence="2">
    <name type="scientific">uncultured Solirubrobacteraceae bacterium</name>
    <dbReference type="NCBI Taxonomy" id="1162706"/>
    <lineage>
        <taxon>Bacteria</taxon>
        <taxon>Bacillati</taxon>
        <taxon>Actinomycetota</taxon>
        <taxon>Thermoleophilia</taxon>
        <taxon>Solirubrobacterales</taxon>
        <taxon>Solirubrobacteraceae</taxon>
        <taxon>environmental samples</taxon>
    </lineage>
</organism>
<gene>
    <name evidence="2" type="ORF">AVDCRST_MAG67-1785</name>
</gene>
<keyword evidence="2" id="KW-0456">Lyase</keyword>
<feature type="compositionally biased region" description="Basic and acidic residues" evidence="1">
    <location>
        <begin position="181"/>
        <end position="190"/>
    </location>
</feature>
<feature type="region of interest" description="Disordered" evidence="1">
    <location>
        <begin position="117"/>
        <end position="146"/>
    </location>
</feature>
<dbReference type="GO" id="GO:0016829">
    <property type="term" value="F:lyase activity"/>
    <property type="evidence" value="ECO:0007669"/>
    <property type="project" value="UniProtKB-KW"/>
</dbReference>
<feature type="compositionally biased region" description="Basic residues" evidence="1">
    <location>
        <begin position="255"/>
        <end position="277"/>
    </location>
</feature>
<feature type="compositionally biased region" description="Basic residues" evidence="1">
    <location>
        <begin position="201"/>
        <end position="211"/>
    </location>
</feature>
<name>A0A6J4SFP5_9ACTN</name>
<reference evidence="2" key="1">
    <citation type="submission" date="2020-02" db="EMBL/GenBank/DDBJ databases">
        <authorList>
            <person name="Meier V. D."/>
        </authorList>
    </citation>
    <scope>NUCLEOTIDE SEQUENCE</scope>
    <source>
        <strain evidence="2">AVDCRST_MAG67</strain>
    </source>
</reference>
<dbReference type="EC" id="4.1.99.14" evidence="2"/>
<feature type="non-terminal residue" evidence="2">
    <location>
        <position position="1"/>
    </location>
</feature>
<feature type="compositionally biased region" description="Basic and acidic residues" evidence="1">
    <location>
        <begin position="278"/>
        <end position="292"/>
    </location>
</feature>
<evidence type="ECO:0000313" key="2">
    <source>
        <dbReference type="EMBL" id="CAA9497207.1"/>
    </source>
</evidence>
<feature type="compositionally biased region" description="Low complexity" evidence="1">
    <location>
        <begin position="29"/>
        <end position="53"/>
    </location>
</feature>
<feature type="compositionally biased region" description="Basic and acidic residues" evidence="1">
    <location>
        <begin position="118"/>
        <end position="136"/>
    </location>
</feature>
<proteinExistence type="predicted"/>
<sequence>ARRRDTRHPARAPPGDRHDLRRARRDGAPARARGARPVPAGQRRRGPVALADPRPARQRRQRRRLERDQAHAARSRHAEGAAPAAQRPFERLHRTVAVQRLRDELCVLLRPAAQGLRQPDHGVREHRADPARDRAPRCTPGTQADCEPVRSRRLGLRHRRELRLLGRRVGVRQRARPRRPVRADRRREGVLCDEGGQPRPARARPAGRHPRALLAHAARSVAAGRRAHASGQAPHRRDRRLRRGRLRGARQPLAGHRRRRLARRLGRAAHRARRRREQPREGADGRRDHLSDAQRPAARGQPRLAPARRGAALDAHDAGAEAIADRRLERALPAWVEGGASAGAARPDRAPHALAARALRVL</sequence>
<accession>A0A6J4SFP5</accession>
<feature type="region of interest" description="Disordered" evidence="1">
    <location>
        <begin position="1"/>
        <end position="88"/>
    </location>
</feature>
<feature type="compositionally biased region" description="Low complexity" evidence="1">
    <location>
        <begin position="293"/>
        <end position="313"/>
    </location>
</feature>
<feature type="compositionally biased region" description="Low complexity" evidence="1">
    <location>
        <begin position="212"/>
        <end position="224"/>
    </location>
</feature>
<protein>
    <submittedName>
        <fullName evidence="2">Spore photoproduct lyase</fullName>
        <ecNumber evidence="2">4.1.99.14</ecNumber>
    </submittedName>
</protein>
<feature type="non-terminal residue" evidence="2">
    <location>
        <position position="362"/>
    </location>
</feature>
<feature type="compositionally biased region" description="Basic and acidic residues" evidence="1">
    <location>
        <begin position="65"/>
        <end position="79"/>
    </location>
</feature>
<feature type="compositionally biased region" description="Basic residues" evidence="1">
    <location>
        <begin position="234"/>
        <end position="248"/>
    </location>
</feature>